<dbReference type="Proteomes" id="UP000053558">
    <property type="component" value="Unassembled WGS sequence"/>
</dbReference>
<evidence type="ECO:0008006" key="3">
    <source>
        <dbReference type="Google" id="ProtNLM"/>
    </source>
</evidence>
<dbReference type="GeneID" id="19208984"/>
<dbReference type="OrthoDB" id="2754214at2759"/>
<dbReference type="EMBL" id="JH711576">
    <property type="protein sequence ID" value="EIW83502.1"/>
    <property type="molecule type" value="Genomic_DNA"/>
</dbReference>
<dbReference type="KEGG" id="cput:CONPUDRAFT_72041"/>
<dbReference type="AlphaFoldDB" id="A0A5M3MWG3"/>
<organism evidence="1 2">
    <name type="scientific">Coniophora puteana (strain RWD-64-598)</name>
    <name type="common">Brown rot fungus</name>
    <dbReference type="NCBI Taxonomy" id="741705"/>
    <lineage>
        <taxon>Eukaryota</taxon>
        <taxon>Fungi</taxon>
        <taxon>Dikarya</taxon>
        <taxon>Basidiomycota</taxon>
        <taxon>Agaricomycotina</taxon>
        <taxon>Agaricomycetes</taxon>
        <taxon>Agaricomycetidae</taxon>
        <taxon>Boletales</taxon>
        <taxon>Coniophorineae</taxon>
        <taxon>Coniophoraceae</taxon>
        <taxon>Coniophora</taxon>
    </lineage>
</organism>
<evidence type="ECO:0000313" key="1">
    <source>
        <dbReference type="EMBL" id="EIW83502.1"/>
    </source>
</evidence>
<dbReference type="RefSeq" id="XP_007766484.1">
    <property type="nucleotide sequence ID" value="XM_007768294.1"/>
</dbReference>
<proteinExistence type="predicted"/>
<dbReference type="Gene3D" id="3.80.10.10">
    <property type="entry name" value="Ribonuclease Inhibitor"/>
    <property type="match status" value="1"/>
</dbReference>
<sequence length="557" mass="62426">MHSALLLPEIIHEICDSCIDEEYEESRRSLVSLAATCISFKNPSLDLLWSSVPARAFFYVLPARTLEYGNLALNIYTGRRELNNFDRSLVTNSEWDLFHVYSRRVRKLELNDALKVDLPVLNMLFPTRAHVEDALPRLTHLYLPVPSGTVYTWDGAPVFLVKTLRSVCLFSFFSDAPGFITSLVESTPTLASLTIYVADHDNWKKRFATACSQTVSQLHHLVEYDGPAFLPQLQLGLASLPSLTRVALDMVTPFSQRIAPAPGSLAFPSLSELKIHTDSIEHLVGFLGGISDDTQAFGRSKPLSLTLSTLTSLSTGEFHNLCTFISSFSRFRLCSFDFSAAVHSTPGADQEGETLALKTIQPLLRCVSLKVIALDFGTKFVSFDDDDIAEMANAWPDLEIFKINERTHWGTTSQITLHGLRSFLHACPRLSEVSMCMRIDDSERIRPEWHLTELDRMAKSRYGRALVKLNLLDSVIDASVHVFSAIVLSRLAPNVTVTITSPGPQHRIAELVKEAKLMCWERDGCIGAWTWDELDGRLKSIGAPYRFKRFEVLGRAR</sequence>
<accession>A0A5M3MWG3</accession>
<comment type="caution">
    <text evidence="1">The sequence shown here is derived from an EMBL/GenBank/DDBJ whole genome shotgun (WGS) entry which is preliminary data.</text>
</comment>
<gene>
    <name evidence="1" type="ORF">CONPUDRAFT_72041</name>
</gene>
<protein>
    <recommendedName>
        <fullName evidence="3">F-box domain-containing protein</fullName>
    </recommendedName>
</protein>
<keyword evidence="2" id="KW-1185">Reference proteome</keyword>
<evidence type="ECO:0000313" key="2">
    <source>
        <dbReference type="Proteomes" id="UP000053558"/>
    </source>
</evidence>
<reference evidence="2" key="1">
    <citation type="journal article" date="2012" name="Science">
        <title>The Paleozoic origin of enzymatic lignin decomposition reconstructed from 31 fungal genomes.</title>
        <authorList>
            <person name="Floudas D."/>
            <person name="Binder M."/>
            <person name="Riley R."/>
            <person name="Barry K."/>
            <person name="Blanchette R.A."/>
            <person name="Henrissat B."/>
            <person name="Martinez A.T."/>
            <person name="Otillar R."/>
            <person name="Spatafora J.W."/>
            <person name="Yadav J.S."/>
            <person name="Aerts A."/>
            <person name="Benoit I."/>
            <person name="Boyd A."/>
            <person name="Carlson A."/>
            <person name="Copeland A."/>
            <person name="Coutinho P.M."/>
            <person name="de Vries R.P."/>
            <person name="Ferreira P."/>
            <person name="Findley K."/>
            <person name="Foster B."/>
            <person name="Gaskell J."/>
            <person name="Glotzer D."/>
            <person name="Gorecki P."/>
            <person name="Heitman J."/>
            <person name="Hesse C."/>
            <person name="Hori C."/>
            <person name="Igarashi K."/>
            <person name="Jurgens J.A."/>
            <person name="Kallen N."/>
            <person name="Kersten P."/>
            <person name="Kohler A."/>
            <person name="Kuees U."/>
            <person name="Kumar T.K.A."/>
            <person name="Kuo A."/>
            <person name="LaButti K."/>
            <person name="Larrondo L.F."/>
            <person name="Lindquist E."/>
            <person name="Ling A."/>
            <person name="Lombard V."/>
            <person name="Lucas S."/>
            <person name="Lundell T."/>
            <person name="Martin R."/>
            <person name="McLaughlin D.J."/>
            <person name="Morgenstern I."/>
            <person name="Morin E."/>
            <person name="Murat C."/>
            <person name="Nagy L.G."/>
            <person name="Nolan M."/>
            <person name="Ohm R.A."/>
            <person name="Patyshakuliyeva A."/>
            <person name="Rokas A."/>
            <person name="Ruiz-Duenas F.J."/>
            <person name="Sabat G."/>
            <person name="Salamov A."/>
            <person name="Samejima M."/>
            <person name="Schmutz J."/>
            <person name="Slot J.C."/>
            <person name="St John F."/>
            <person name="Stenlid J."/>
            <person name="Sun H."/>
            <person name="Sun S."/>
            <person name="Syed K."/>
            <person name="Tsang A."/>
            <person name="Wiebenga A."/>
            <person name="Young D."/>
            <person name="Pisabarro A."/>
            <person name="Eastwood D.C."/>
            <person name="Martin F."/>
            <person name="Cullen D."/>
            <person name="Grigoriev I.V."/>
            <person name="Hibbett D.S."/>
        </authorList>
    </citation>
    <scope>NUCLEOTIDE SEQUENCE [LARGE SCALE GENOMIC DNA]</scope>
    <source>
        <strain evidence="2">RWD-64-598 SS2</strain>
    </source>
</reference>
<dbReference type="OMA" id="INERTHW"/>
<name>A0A5M3MWG3_CONPW</name>
<dbReference type="InterPro" id="IPR032675">
    <property type="entry name" value="LRR_dom_sf"/>
</dbReference>